<dbReference type="PANTHER" id="PTHR34144:SF7">
    <property type="entry name" value="EXPORT PROTEIN (CAP59), PUTATIVE (AFU_ORTHOLOGUE AFUA_7G05020)-RELATED"/>
    <property type="match status" value="1"/>
</dbReference>
<reference evidence="5 6" key="1">
    <citation type="submission" date="2019-05" db="EMBL/GenBank/DDBJ databases">
        <title>Emergence of the Ug99 lineage of the wheat stem rust pathogen through somatic hybridization.</title>
        <authorList>
            <person name="Li F."/>
            <person name="Upadhyaya N.M."/>
            <person name="Sperschneider J."/>
            <person name="Matny O."/>
            <person name="Nguyen-Phuc H."/>
            <person name="Mago R."/>
            <person name="Raley C."/>
            <person name="Miller M.E."/>
            <person name="Silverstein K.A.T."/>
            <person name="Henningsen E."/>
            <person name="Hirsch C.D."/>
            <person name="Visser B."/>
            <person name="Pretorius Z.A."/>
            <person name="Steffenson B.J."/>
            <person name="Schwessinger B."/>
            <person name="Dodds P.N."/>
            <person name="Figueroa M."/>
        </authorList>
    </citation>
    <scope>NUCLEOTIDE SEQUENCE [LARGE SCALE GENOMIC DNA]</scope>
    <source>
        <strain evidence="3">21-0</strain>
        <strain evidence="4 6">Ug99</strain>
    </source>
</reference>
<evidence type="ECO:0000313" key="5">
    <source>
        <dbReference type="Proteomes" id="UP000324748"/>
    </source>
</evidence>
<evidence type="ECO:0008006" key="7">
    <source>
        <dbReference type="Google" id="ProtNLM"/>
    </source>
</evidence>
<evidence type="ECO:0000256" key="2">
    <source>
        <dbReference type="SAM" id="Phobius"/>
    </source>
</evidence>
<feature type="compositionally biased region" description="Low complexity" evidence="1">
    <location>
        <begin position="15"/>
        <end position="26"/>
    </location>
</feature>
<dbReference type="PANTHER" id="PTHR34144">
    <property type="entry name" value="CHROMOSOME 8, WHOLE GENOME SHOTGUN SEQUENCE"/>
    <property type="match status" value="1"/>
</dbReference>
<dbReference type="EMBL" id="VSWC01000158">
    <property type="protein sequence ID" value="KAA1073715.1"/>
    <property type="molecule type" value="Genomic_DNA"/>
</dbReference>
<evidence type="ECO:0000313" key="6">
    <source>
        <dbReference type="Proteomes" id="UP000325313"/>
    </source>
</evidence>
<dbReference type="InterPro" id="IPR021047">
    <property type="entry name" value="Mannosyltransferase_CMT1"/>
</dbReference>
<gene>
    <name evidence="3" type="ORF">PGT21_023313</name>
    <name evidence="4" type="ORF">PGTUg99_013706</name>
</gene>
<feature type="compositionally biased region" description="Low complexity" evidence="1">
    <location>
        <begin position="547"/>
        <end position="559"/>
    </location>
</feature>
<protein>
    <recommendedName>
        <fullName evidence="7">Alpha-1,3-mannosyltransferase CMT1</fullName>
    </recommendedName>
</protein>
<dbReference type="Proteomes" id="UP000325313">
    <property type="component" value="Unassembled WGS sequence"/>
</dbReference>
<keyword evidence="2" id="KW-0812">Transmembrane</keyword>
<name>A0A5B0MA56_PUCGR</name>
<keyword evidence="2" id="KW-1133">Transmembrane helix</keyword>
<evidence type="ECO:0000313" key="4">
    <source>
        <dbReference type="EMBL" id="KAA1132787.1"/>
    </source>
</evidence>
<keyword evidence="5" id="KW-1185">Reference proteome</keyword>
<evidence type="ECO:0000313" key="3">
    <source>
        <dbReference type="EMBL" id="KAA1073715.1"/>
    </source>
</evidence>
<dbReference type="Proteomes" id="UP000324748">
    <property type="component" value="Unassembled WGS sequence"/>
</dbReference>
<evidence type="ECO:0000256" key="1">
    <source>
        <dbReference type="SAM" id="MobiDB-lite"/>
    </source>
</evidence>
<dbReference type="Pfam" id="PF11735">
    <property type="entry name" value="CAP59_mtransfer"/>
    <property type="match status" value="1"/>
</dbReference>
<feature type="transmembrane region" description="Helical" evidence="2">
    <location>
        <begin position="47"/>
        <end position="65"/>
    </location>
</feature>
<keyword evidence="2" id="KW-0472">Membrane</keyword>
<comment type="caution">
    <text evidence="3">The sequence shown here is derived from an EMBL/GenBank/DDBJ whole genome shotgun (WGS) entry which is preliminary data.</text>
</comment>
<dbReference type="OrthoDB" id="262547at2759"/>
<dbReference type="EMBL" id="VDEP01000076">
    <property type="protein sequence ID" value="KAA1132787.1"/>
    <property type="molecule type" value="Genomic_DNA"/>
</dbReference>
<feature type="region of interest" description="Disordered" evidence="1">
    <location>
        <begin position="14"/>
        <end position="33"/>
    </location>
</feature>
<sequence>MMALDETKKSLLLVSQSQPPQPRSQQNTYYHQQANPAHWRNRRITKVLLLYLIILISLGFFYLRYLHRLIFIDYSAFPPRTGPVIIHPGQDPELAVPTYNLTHQILSTSNTRRPGTHPKQGPLSDENLLIDRAIDELSKRFQSVFIKPSTLSCRTSLETQELIRTRFLDGNEKPKGGHKVMIALNLHSSQDVLPAIANAILNSLRYLGIENVFVSVYENGSWDHTPEGLGHLGAVLTGLGVRHHIRSAREETIWTGVDRIKLLSEYRNMALSSFENADRALHGISELVFINDVFLCAQDILELIWERNFQKADASCGTDWRESKTILDEYGWTSKSNGPSNTDNPSKSVVLYDSWVARSLTGKTLRPRLDFLTEYRDGYSVIFDHEDTKLYQNRFQNALAVPVYSCWNGIVALSPRPFRAPTGLKFRAADRKIDECPSSECQLLAKDFWSLGFDKWILVPKVAVTYTQNIYYADALVRGSNRDHRQLPNLLTQLTQDIEPQFSSEIVDWRKYTKPDTVVCWPDMYKFHIDFEWNHVLESPYNPKLLSNSSSPTSSSVTLPDDDHHHLTPPHPKYFSSSPPPS</sequence>
<organism evidence="3 5">
    <name type="scientific">Puccinia graminis f. sp. tritici</name>
    <dbReference type="NCBI Taxonomy" id="56615"/>
    <lineage>
        <taxon>Eukaryota</taxon>
        <taxon>Fungi</taxon>
        <taxon>Dikarya</taxon>
        <taxon>Basidiomycota</taxon>
        <taxon>Pucciniomycotina</taxon>
        <taxon>Pucciniomycetes</taxon>
        <taxon>Pucciniales</taxon>
        <taxon>Pucciniaceae</taxon>
        <taxon>Puccinia</taxon>
    </lineage>
</organism>
<feature type="region of interest" description="Disordered" evidence="1">
    <location>
        <begin position="547"/>
        <end position="582"/>
    </location>
</feature>
<accession>A0A5B0MA56</accession>
<proteinExistence type="predicted"/>
<dbReference type="AlphaFoldDB" id="A0A5B0MA56"/>